<dbReference type="InterPro" id="IPR000473">
    <property type="entry name" value="Ribosomal_bL36"/>
</dbReference>
<dbReference type="Pfam" id="PF00444">
    <property type="entry name" value="Ribosomal_L36"/>
    <property type="match status" value="1"/>
</dbReference>
<dbReference type="GO" id="GO:0005840">
    <property type="term" value="C:ribosome"/>
    <property type="evidence" value="ECO:0007669"/>
    <property type="project" value="UniProtKB-KW"/>
</dbReference>
<evidence type="ECO:0000313" key="6">
    <source>
        <dbReference type="EMBL" id="KKQ67413.1"/>
    </source>
</evidence>
<reference evidence="6 7" key="1">
    <citation type="journal article" date="2015" name="Nature">
        <title>rRNA introns, odd ribosomes, and small enigmatic genomes across a large radiation of phyla.</title>
        <authorList>
            <person name="Brown C.T."/>
            <person name="Hug L.A."/>
            <person name="Thomas B.C."/>
            <person name="Sharon I."/>
            <person name="Castelle C.J."/>
            <person name="Singh A."/>
            <person name="Wilkins M.J."/>
            <person name="Williams K.H."/>
            <person name="Banfield J.F."/>
        </authorList>
    </citation>
    <scope>NUCLEOTIDE SEQUENCE [LARGE SCALE GENOMIC DNA]</scope>
</reference>
<dbReference type="HAMAP" id="MF_00251">
    <property type="entry name" value="Ribosomal_bL36"/>
    <property type="match status" value="1"/>
</dbReference>
<dbReference type="AlphaFoldDB" id="A0A0G0JI77"/>
<dbReference type="PANTHER" id="PTHR42888">
    <property type="entry name" value="50S RIBOSOMAL PROTEIN L36, CHLOROPLASTIC"/>
    <property type="match status" value="1"/>
</dbReference>
<protein>
    <recommendedName>
        <fullName evidence="4">Large ribosomal subunit protein bL36</fullName>
    </recommendedName>
</protein>
<dbReference type="PROSITE" id="PS00828">
    <property type="entry name" value="RIBOSOMAL_L36"/>
    <property type="match status" value="1"/>
</dbReference>
<keyword evidence="2 4" id="KW-0689">Ribosomal protein</keyword>
<dbReference type="InterPro" id="IPR035977">
    <property type="entry name" value="Ribosomal_bL36_sp"/>
</dbReference>
<name>A0A0G0JI77_9BACT</name>
<gene>
    <name evidence="4" type="primary">rpmJ</name>
    <name evidence="6" type="ORF">US86_C0001G0340</name>
</gene>
<evidence type="ECO:0000256" key="5">
    <source>
        <dbReference type="RuleBase" id="RU000571"/>
    </source>
</evidence>
<organism evidence="6 7">
    <name type="scientific">Candidatus Daviesbacteria bacterium GW2011_GWA2_38_24</name>
    <dbReference type="NCBI Taxonomy" id="1618422"/>
    <lineage>
        <taxon>Bacteria</taxon>
        <taxon>Candidatus Daviesiibacteriota</taxon>
    </lineage>
</organism>
<evidence type="ECO:0000313" key="7">
    <source>
        <dbReference type="Proteomes" id="UP000034235"/>
    </source>
</evidence>
<dbReference type="GO" id="GO:0006412">
    <property type="term" value="P:translation"/>
    <property type="evidence" value="ECO:0007669"/>
    <property type="project" value="UniProtKB-UniRule"/>
</dbReference>
<dbReference type="EMBL" id="LBUP01000001">
    <property type="protein sequence ID" value="KKQ67413.1"/>
    <property type="molecule type" value="Genomic_DNA"/>
</dbReference>
<keyword evidence="3 4" id="KW-0687">Ribonucleoprotein</keyword>
<evidence type="ECO:0000256" key="3">
    <source>
        <dbReference type="ARBA" id="ARBA00023274"/>
    </source>
</evidence>
<proteinExistence type="inferred from homology"/>
<evidence type="ECO:0000256" key="2">
    <source>
        <dbReference type="ARBA" id="ARBA00022980"/>
    </source>
</evidence>
<accession>A0A0G0JI77</accession>
<comment type="similarity">
    <text evidence="1 4 5">Belongs to the bacterial ribosomal protein bL36 family.</text>
</comment>
<dbReference type="GO" id="GO:0005737">
    <property type="term" value="C:cytoplasm"/>
    <property type="evidence" value="ECO:0007669"/>
    <property type="project" value="UniProtKB-ARBA"/>
</dbReference>
<dbReference type="GO" id="GO:1990904">
    <property type="term" value="C:ribonucleoprotein complex"/>
    <property type="evidence" value="ECO:0007669"/>
    <property type="project" value="UniProtKB-KW"/>
</dbReference>
<dbReference type="Proteomes" id="UP000034235">
    <property type="component" value="Unassembled WGS sequence"/>
</dbReference>
<dbReference type="PANTHER" id="PTHR42888:SF1">
    <property type="entry name" value="LARGE RIBOSOMAL SUBUNIT PROTEIN BL36C"/>
    <property type="match status" value="1"/>
</dbReference>
<sequence length="38" mass="4479">MKVQASVKLRCKFCKFVKREGVLFVICSRDPKHKQRQG</sequence>
<comment type="caution">
    <text evidence="6">The sequence shown here is derived from an EMBL/GenBank/DDBJ whole genome shotgun (WGS) entry which is preliminary data.</text>
</comment>
<dbReference type="GO" id="GO:0003735">
    <property type="term" value="F:structural constituent of ribosome"/>
    <property type="evidence" value="ECO:0007669"/>
    <property type="project" value="InterPro"/>
</dbReference>
<evidence type="ECO:0000256" key="1">
    <source>
        <dbReference type="ARBA" id="ARBA00007645"/>
    </source>
</evidence>
<dbReference type="SUPFAM" id="SSF57840">
    <property type="entry name" value="Ribosomal protein L36"/>
    <property type="match status" value="1"/>
</dbReference>
<dbReference type="NCBIfam" id="TIGR01022">
    <property type="entry name" value="rpmJ_bact"/>
    <property type="match status" value="1"/>
</dbReference>
<evidence type="ECO:0000256" key="4">
    <source>
        <dbReference type="HAMAP-Rule" id="MF_00251"/>
    </source>
</evidence>